<evidence type="ECO:0000313" key="3">
    <source>
        <dbReference type="Proteomes" id="UP001176941"/>
    </source>
</evidence>
<evidence type="ECO:0000256" key="1">
    <source>
        <dbReference type="SAM" id="Phobius"/>
    </source>
</evidence>
<protein>
    <submittedName>
        <fullName evidence="2">Uncharacterized protein</fullName>
    </submittedName>
</protein>
<feature type="transmembrane region" description="Helical" evidence="1">
    <location>
        <begin position="48"/>
        <end position="69"/>
    </location>
</feature>
<dbReference type="Proteomes" id="UP001176941">
    <property type="component" value="Chromosome 6"/>
</dbReference>
<proteinExistence type="predicted"/>
<keyword evidence="1" id="KW-1133">Transmembrane helix</keyword>
<dbReference type="EMBL" id="OX459942">
    <property type="protein sequence ID" value="CAI9177373.1"/>
    <property type="molecule type" value="Genomic_DNA"/>
</dbReference>
<name>A0ABN8ZV13_RANTA</name>
<sequence length="99" mass="11535">MNSKFTFQGLSAFQPSISKYRKLHLYVFKFILLPPPICYSTHPPVDFSFQLLYFAILEFSLGVYLNLFIFNWRIIALHYCVGFCQHESAIGIIHMLPPS</sequence>
<keyword evidence="3" id="KW-1185">Reference proteome</keyword>
<gene>
    <name evidence="2" type="ORF">MRATA1EN1_LOCUS26335</name>
</gene>
<evidence type="ECO:0000313" key="2">
    <source>
        <dbReference type="EMBL" id="CAI9177373.1"/>
    </source>
</evidence>
<keyword evidence="1" id="KW-0472">Membrane</keyword>
<reference evidence="2" key="1">
    <citation type="submission" date="2023-04" db="EMBL/GenBank/DDBJ databases">
        <authorList>
            <consortium name="ELIXIR-Norway"/>
        </authorList>
    </citation>
    <scope>NUCLEOTIDE SEQUENCE [LARGE SCALE GENOMIC DNA]</scope>
</reference>
<accession>A0ABN8ZV13</accession>
<organism evidence="2 3">
    <name type="scientific">Rangifer tarandus platyrhynchus</name>
    <name type="common">Svalbard reindeer</name>
    <dbReference type="NCBI Taxonomy" id="3082113"/>
    <lineage>
        <taxon>Eukaryota</taxon>
        <taxon>Metazoa</taxon>
        <taxon>Chordata</taxon>
        <taxon>Craniata</taxon>
        <taxon>Vertebrata</taxon>
        <taxon>Euteleostomi</taxon>
        <taxon>Mammalia</taxon>
        <taxon>Eutheria</taxon>
        <taxon>Laurasiatheria</taxon>
        <taxon>Artiodactyla</taxon>
        <taxon>Ruminantia</taxon>
        <taxon>Pecora</taxon>
        <taxon>Cervidae</taxon>
        <taxon>Odocoileinae</taxon>
        <taxon>Rangifer</taxon>
    </lineage>
</organism>
<keyword evidence="1" id="KW-0812">Transmembrane</keyword>